<protein>
    <submittedName>
        <fullName evidence="2">Uncharacterized protein</fullName>
    </submittedName>
</protein>
<evidence type="ECO:0000256" key="1">
    <source>
        <dbReference type="SAM" id="Phobius"/>
    </source>
</evidence>
<dbReference type="EMBL" id="UOEU01001038">
    <property type="protein sequence ID" value="VAW43154.1"/>
    <property type="molecule type" value="Genomic_DNA"/>
</dbReference>
<dbReference type="AlphaFoldDB" id="A0A3B0WHY4"/>
<sequence length="59" mass="6794">MYAIGRTLLETVRLDSRFVSLGSVQLPLAWATFVSILVALTMGLWIMIRRWQARRTKIS</sequence>
<keyword evidence="1" id="KW-0812">Transmembrane</keyword>
<proteinExistence type="predicted"/>
<keyword evidence="1" id="KW-0472">Membrane</keyword>
<name>A0A3B0WHY4_9ZZZZ</name>
<accession>A0A3B0WHY4</accession>
<reference evidence="2" key="1">
    <citation type="submission" date="2018-06" db="EMBL/GenBank/DDBJ databases">
        <authorList>
            <person name="Zhirakovskaya E."/>
        </authorList>
    </citation>
    <scope>NUCLEOTIDE SEQUENCE</scope>
</reference>
<keyword evidence="1" id="KW-1133">Transmembrane helix</keyword>
<feature type="transmembrane region" description="Helical" evidence="1">
    <location>
        <begin position="28"/>
        <end position="48"/>
    </location>
</feature>
<gene>
    <name evidence="2" type="ORF">MNBD_CHLOROFLEXI01-2899</name>
</gene>
<evidence type="ECO:0000313" key="2">
    <source>
        <dbReference type="EMBL" id="VAW43154.1"/>
    </source>
</evidence>
<organism evidence="2">
    <name type="scientific">hydrothermal vent metagenome</name>
    <dbReference type="NCBI Taxonomy" id="652676"/>
    <lineage>
        <taxon>unclassified sequences</taxon>
        <taxon>metagenomes</taxon>
        <taxon>ecological metagenomes</taxon>
    </lineage>
</organism>